<accession>A0A3N4HIF2</accession>
<evidence type="ECO:0000313" key="1">
    <source>
        <dbReference type="EMBL" id="RPA73722.1"/>
    </source>
</evidence>
<reference evidence="1 2" key="1">
    <citation type="journal article" date="2018" name="Nat. Ecol. Evol.">
        <title>Pezizomycetes genomes reveal the molecular basis of ectomycorrhizal truffle lifestyle.</title>
        <authorList>
            <person name="Murat C."/>
            <person name="Payen T."/>
            <person name="Noel B."/>
            <person name="Kuo A."/>
            <person name="Morin E."/>
            <person name="Chen J."/>
            <person name="Kohler A."/>
            <person name="Krizsan K."/>
            <person name="Balestrini R."/>
            <person name="Da Silva C."/>
            <person name="Montanini B."/>
            <person name="Hainaut M."/>
            <person name="Levati E."/>
            <person name="Barry K.W."/>
            <person name="Belfiori B."/>
            <person name="Cichocki N."/>
            <person name="Clum A."/>
            <person name="Dockter R.B."/>
            <person name="Fauchery L."/>
            <person name="Guy J."/>
            <person name="Iotti M."/>
            <person name="Le Tacon F."/>
            <person name="Lindquist E.A."/>
            <person name="Lipzen A."/>
            <person name="Malagnac F."/>
            <person name="Mello A."/>
            <person name="Molinier V."/>
            <person name="Miyauchi S."/>
            <person name="Poulain J."/>
            <person name="Riccioni C."/>
            <person name="Rubini A."/>
            <person name="Sitrit Y."/>
            <person name="Splivallo R."/>
            <person name="Traeger S."/>
            <person name="Wang M."/>
            <person name="Zifcakova L."/>
            <person name="Wipf D."/>
            <person name="Zambonelli A."/>
            <person name="Paolocci F."/>
            <person name="Nowrousian M."/>
            <person name="Ottonello S."/>
            <person name="Baldrian P."/>
            <person name="Spatafora J.W."/>
            <person name="Henrissat B."/>
            <person name="Nagy L.G."/>
            <person name="Aury J.M."/>
            <person name="Wincker P."/>
            <person name="Grigoriev I.V."/>
            <person name="Bonfante P."/>
            <person name="Martin F.M."/>
        </authorList>
    </citation>
    <scope>NUCLEOTIDE SEQUENCE [LARGE SCALE GENOMIC DNA]</scope>
    <source>
        <strain evidence="1 2">RN42</strain>
    </source>
</reference>
<dbReference type="AlphaFoldDB" id="A0A3N4HIF2"/>
<dbReference type="Proteomes" id="UP000275078">
    <property type="component" value="Unassembled WGS sequence"/>
</dbReference>
<evidence type="ECO:0000313" key="2">
    <source>
        <dbReference type="Proteomes" id="UP000275078"/>
    </source>
</evidence>
<proteinExistence type="predicted"/>
<keyword evidence="2" id="KW-1185">Reference proteome</keyword>
<dbReference type="EMBL" id="ML119813">
    <property type="protein sequence ID" value="RPA73722.1"/>
    <property type="molecule type" value="Genomic_DNA"/>
</dbReference>
<sequence>MAAQSKLTSWEESRQGRHQMTLRVIAARLRQLDLQKRRVEFVAISGQDPAFRPRPIDGPITSENIEEMESVIQEEEGLYNWVFELTRRDAALLARKKAALASLFNGRKASNNRPLDQRISRLLMRNRAFRSRIRCTLARERDVRDTYLSPEDRLAKRLFSAQCSESTFDLAEKIITKDNIDALEVEMDYQEDSVTLWRESFAYYERWAESMKRRGLAIPVIL</sequence>
<gene>
    <name evidence="1" type="ORF">BJ508DRAFT_313591</name>
</gene>
<name>A0A3N4HIF2_ASCIM</name>
<organism evidence="1 2">
    <name type="scientific">Ascobolus immersus RN42</name>
    <dbReference type="NCBI Taxonomy" id="1160509"/>
    <lineage>
        <taxon>Eukaryota</taxon>
        <taxon>Fungi</taxon>
        <taxon>Dikarya</taxon>
        <taxon>Ascomycota</taxon>
        <taxon>Pezizomycotina</taxon>
        <taxon>Pezizomycetes</taxon>
        <taxon>Pezizales</taxon>
        <taxon>Ascobolaceae</taxon>
        <taxon>Ascobolus</taxon>
    </lineage>
</organism>
<protein>
    <submittedName>
        <fullName evidence="1">Uncharacterized protein</fullName>
    </submittedName>
</protein>